<dbReference type="STRING" id="134849.SAMN05443668_103301"/>
<keyword evidence="1 2" id="KW-0238">DNA-binding</keyword>
<evidence type="ECO:0000313" key="6">
    <source>
        <dbReference type="Proteomes" id="UP000184440"/>
    </source>
</evidence>
<dbReference type="InterPro" id="IPR009057">
    <property type="entry name" value="Homeodomain-like_sf"/>
</dbReference>
<feature type="DNA-binding region" description="H-T-H motif" evidence="2">
    <location>
        <begin position="47"/>
        <end position="66"/>
    </location>
</feature>
<organism evidence="5 6">
    <name type="scientific">Cryptosporangium aurantiacum</name>
    <dbReference type="NCBI Taxonomy" id="134849"/>
    <lineage>
        <taxon>Bacteria</taxon>
        <taxon>Bacillati</taxon>
        <taxon>Actinomycetota</taxon>
        <taxon>Actinomycetes</taxon>
        <taxon>Cryptosporangiales</taxon>
        <taxon>Cryptosporangiaceae</taxon>
        <taxon>Cryptosporangium</taxon>
    </lineage>
</organism>
<gene>
    <name evidence="5" type="ORF">SAMN05443668_103301</name>
</gene>
<proteinExistence type="predicted"/>
<dbReference type="SUPFAM" id="SSF46689">
    <property type="entry name" value="Homeodomain-like"/>
    <property type="match status" value="1"/>
</dbReference>
<sequence>MSEVARLPAASARTATGRAGAKGRRTRQRLLEEVERRCLRAPCASVAVSDVAQATGLSPATFYHYFPDVPTAVAEVAERHMVQFEDVTALAAALVRDQVNKEKTEEFVRAFYDFWADRRGLLETIVVASRDEDPRVFRVLLNAMKRLTHVLSVAVSGGHPVGVAGSLVMMLVLSAARREGFERDGAPLDAQIRSQAEILHAALASTE</sequence>
<feature type="region of interest" description="Disordered" evidence="3">
    <location>
        <begin position="1"/>
        <end position="25"/>
    </location>
</feature>
<dbReference type="OrthoDB" id="3237195at2"/>
<evidence type="ECO:0000259" key="4">
    <source>
        <dbReference type="PROSITE" id="PS50977"/>
    </source>
</evidence>
<evidence type="ECO:0000313" key="5">
    <source>
        <dbReference type="EMBL" id="SHN15752.1"/>
    </source>
</evidence>
<reference evidence="5 6" key="1">
    <citation type="submission" date="2016-11" db="EMBL/GenBank/DDBJ databases">
        <authorList>
            <person name="Jaros S."/>
            <person name="Januszkiewicz K."/>
            <person name="Wedrychowicz H."/>
        </authorList>
    </citation>
    <scope>NUCLEOTIDE SEQUENCE [LARGE SCALE GENOMIC DNA]</scope>
    <source>
        <strain evidence="5 6">DSM 46144</strain>
    </source>
</reference>
<dbReference type="GO" id="GO:0003677">
    <property type="term" value="F:DNA binding"/>
    <property type="evidence" value="ECO:0007669"/>
    <property type="project" value="UniProtKB-UniRule"/>
</dbReference>
<evidence type="ECO:0000256" key="1">
    <source>
        <dbReference type="ARBA" id="ARBA00023125"/>
    </source>
</evidence>
<feature type="domain" description="HTH tetR-type" evidence="4">
    <location>
        <begin position="24"/>
        <end position="84"/>
    </location>
</feature>
<dbReference type="Proteomes" id="UP000184440">
    <property type="component" value="Unassembled WGS sequence"/>
</dbReference>
<evidence type="ECO:0000256" key="2">
    <source>
        <dbReference type="PROSITE-ProRule" id="PRU00335"/>
    </source>
</evidence>
<protein>
    <submittedName>
        <fullName evidence="5">Transcriptional regulator, TetR family</fullName>
    </submittedName>
</protein>
<dbReference type="AlphaFoldDB" id="A0A1M7PFJ3"/>
<dbReference type="InterPro" id="IPR001647">
    <property type="entry name" value="HTH_TetR"/>
</dbReference>
<dbReference type="EMBL" id="FRCS01000003">
    <property type="protein sequence ID" value="SHN15752.1"/>
    <property type="molecule type" value="Genomic_DNA"/>
</dbReference>
<feature type="compositionally biased region" description="Low complexity" evidence="3">
    <location>
        <begin position="9"/>
        <end position="19"/>
    </location>
</feature>
<dbReference type="PROSITE" id="PS50977">
    <property type="entry name" value="HTH_TETR_2"/>
    <property type="match status" value="1"/>
</dbReference>
<keyword evidence="6" id="KW-1185">Reference proteome</keyword>
<evidence type="ECO:0000256" key="3">
    <source>
        <dbReference type="SAM" id="MobiDB-lite"/>
    </source>
</evidence>
<accession>A0A1M7PFJ3</accession>
<dbReference type="RefSeq" id="WP_143175167.1">
    <property type="nucleotide sequence ID" value="NZ_FRCS01000003.1"/>
</dbReference>
<dbReference type="Gene3D" id="1.10.357.10">
    <property type="entry name" value="Tetracycline Repressor, domain 2"/>
    <property type="match status" value="1"/>
</dbReference>
<name>A0A1M7PFJ3_9ACTN</name>